<dbReference type="InterPro" id="IPR052979">
    <property type="entry name" value="Adenylate-forming_domain"/>
</dbReference>
<keyword evidence="2" id="KW-1133">Transmembrane helix</keyword>
<feature type="compositionally biased region" description="Acidic residues" evidence="1">
    <location>
        <begin position="58"/>
        <end position="68"/>
    </location>
</feature>
<feature type="compositionally biased region" description="Polar residues" evidence="1">
    <location>
        <begin position="37"/>
        <end position="57"/>
    </location>
</feature>
<name>A0A5B0MFX2_PUCGR</name>
<keyword evidence="2" id="KW-0472">Membrane</keyword>
<reference evidence="3 4" key="1">
    <citation type="submission" date="2019-05" db="EMBL/GenBank/DDBJ databases">
        <title>Emergence of the Ug99 lineage of the wheat stem rust pathogen through somatic hybridization.</title>
        <authorList>
            <person name="Li F."/>
            <person name="Upadhyaya N.M."/>
            <person name="Sperschneider J."/>
            <person name="Matny O."/>
            <person name="Nguyen-Phuc H."/>
            <person name="Mago R."/>
            <person name="Raley C."/>
            <person name="Miller M.E."/>
            <person name="Silverstein K.A.T."/>
            <person name="Henningsen E."/>
            <person name="Hirsch C.D."/>
            <person name="Visser B."/>
            <person name="Pretorius Z.A."/>
            <person name="Steffenson B.J."/>
            <person name="Schwessinger B."/>
            <person name="Dodds P.N."/>
            <person name="Figueroa M."/>
        </authorList>
    </citation>
    <scope>NUCLEOTIDE SEQUENCE [LARGE SCALE GENOMIC DNA]</scope>
    <source>
        <strain evidence="3 4">Ug99</strain>
    </source>
</reference>
<dbReference type="EMBL" id="VDEP01000472">
    <property type="protein sequence ID" value="KAA1075542.1"/>
    <property type="molecule type" value="Genomic_DNA"/>
</dbReference>
<feature type="region of interest" description="Disordered" evidence="1">
    <location>
        <begin position="27"/>
        <end position="96"/>
    </location>
</feature>
<dbReference type="Proteomes" id="UP000325313">
    <property type="component" value="Unassembled WGS sequence"/>
</dbReference>
<dbReference type="PANTHER" id="PTHR33927:SF1">
    <property type="entry name" value="TRANSMEMBRANE PROTEIN"/>
    <property type="match status" value="1"/>
</dbReference>
<sequence>MASQHNKSSVPFSSLAFNSLDQADELDCADHPFESPNKPNEVTQLCANEDPNNSSTELDSDTDYESDADSIPKTNNFGRRKTDFESQSSHSDSGSCEEKIFHKDSSFDNWKNAIEQKSPSVAPEISWWTALLTWFTPYRQLFVLTFGFNFAGAVSVLSGYWPWAFRHLTPMVVGNVLFAIGIRSEWVLRFLYWFAIKTFRPRLFPLWLRVNVVGILYHIGKQDIFAKMFAFKNFLCLFLESIRTQLSSLGKENPCAAIRRKKTDRYPLTLSIYTELLNSYAFLLG</sequence>
<comment type="caution">
    <text evidence="3">The sequence shown here is derived from an EMBL/GenBank/DDBJ whole genome shotgun (WGS) entry which is preliminary data.</text>
</comment>
<dbReference type="PANTHER" id="PTHR33927">
    <property type="entry name" value="TRANSMEMBRANE PROTEIN"/>
    <property type="match status" value="1"/>
</dbReference>
<accession>A0A5B0MFX2</accession>
<evidence type="ECO:0000313" key="4">
    <source>
        <dbReference type="Proteomes" id="UP000325313"/>
    </source>
</evidence>
<evidence type="ECO:0000256" key="1">
    <source>
        <dbReference type="SAM" id="MobiDB-lite"/>
    </source>
</evidence>
<organism evidence="3 4">
    <name type="scientific">Puccinia graminis f. sp. tritici</name>
    <dbReference type="NCBI Taxonomy" id="56615"/>
    <lineage>
        <taxon>Eukaryota</taxon>
        <taxon>Fungi</taxon>
        <taxon>Dikarya</taxon>
        <taxon>Basidiomycota</taxon>
        <taxon>Pucciniomycotina</taxon>
        <taxon>Pucciniomycetes</taxon>
        <taxon>Pucciniales</taxon>
        <taxon>Pucciniaceae</taxon>
        <taxon>Puccinia</taxon>
    </lineage>
</organism>
<keyword evidence="2" id="KW-0812">Transmembrane</keyword>
<gene>
    <name evidence="3" type="ORF">PGTUg99_023673</name>
</gene>
<proteinExistence type="predicted"/>
<dbReference type="AlphaFoldDB" id="A0A5B0MFX2"/>
<evidence type="ECO:0000256" key="2">
    <source>
        <dbReference type="SAM" id="Phobius"/>
    </source>
</evidence>
<evidence type="ECO:0000313" key="3">
    <source>
        <dbReference type="EMBL" id="KAA1075542.1"/>
    </source>
</evidence>
<feature type="compositionally biased region" description="Polar residues" evidence="1">
    <location>
        <begin position="85"/>
        <end position="94"/>
    </location>
</feature>
<feature type="transmembrane region" description="Helical" evidence="2">
    <location>
        <begin position="173"/>
        <end position="195"/>
    </location>
</feature>
<feature type="transmembrane region" description="Helical" evidence="2">
    <location>
        <begin position="141"/>
        <end position="161"/>
    </location>
</feature>
<protein>
    <submittedName>
        <fullName evidence="3">Uncharacterized protein</fullName>
    </submittedName>
</protein>